<evidence type="ECO:0000259" key="5">
    <source>
        <dbReference type="Pfam" id="PF01494"/>
    </source>
</evidence>
<dbReference type="GO" id="GO:0071949">
    <property type="term" value="F:FAD binding"/>
    <property type="evidence" value="ECO:0007669"/>
    <property type="project" value="InterPro"/>
</dbReference>
<reference evidence="6 7" key="1">
    <citation type="submission" date="2018-06" db="EMBL/GenBank/DDBJ databases">
        <title>Sphaerisporangium craniellae sp. nov., isolated from a marine sponge in the South China Sea.</title>
        <authorList>
            <person name="Li L."/>
        </authorList>
    </citation>
    <scope>NUCLEOTIDE SEQUENCE [LARGE SCALE GENOMIC DNA]</scope>
    <source>
        <strain evidence="6 7">LHW63015</strain>
    </source>
</reference>
<dbReference type="InterPro" id="IPR002938">
    <property type="entry name" value="FAD-bd"/>
</dbReference>
<evidence type="ECO:0000256" key="1">
    <source>
        <dbReference type="ARBA" id="ARBA00022630"/>
    </source>
</evidence>
<keyword evidence="1" id="KW-0285">Flavoprotein</keyword>
<evidence type="ECO:0000256" key="4">
    <source>
        <dbReference type="ARBA" id="ARBA00023033"/>
    </source>
</evidence>
<keyword evidence="2" id="KW-0274">FAD</keyword>
<feature type="domain" description="FAD-binding" evidence="5">
    <location>
        <begin position="10"/>
        <end position="64"/>
    </location>
</feature>
<organism evidence="6 7">
    <name type="scientific">Spongiactinospora rosea</name>
    <dbReference type="NCBI Taxonomy" id="2248750"/>
    <lineage>
        <taxon>Bacteria</taxon>
        <taxon>Bacillati</taxon>
        <taxon>Actinomycetota</taxon>
        <taxon>Actinomycetes</taxon>
        <taxon>Streptosporangiales</taxon>
        <taxon>Streptosporangiaceae</taxon>
        <taxon>Spongiactinospora</taxon>
    </lineage>
</organism>
<sequence length="92" mass="9222">MLQLEHAIPPWETTRVTLLGDAAHAMSPAAGAGAGHALRDAAALTAALTRGGPLIPVLRSYEQEMIASGFAAVRASAANGARVLGQAPLPAG</sequence>
<name>A0A366M3Q4_9ACTN</name>
<dbReference type="GO" id="GO:0004497">
    <property type="term" value="F:monooxygenase activity"/>
    <property type="evidence" value="ECO:0007669"/>
    <property type="project" value="UniProtKB-KW"/>
</dbReference>
<protein>
    <recommendedName>
        <fullName evidence="5">FAD-binding domain-containing protein</fullName>
    </recommendedName>
</protein>
<keyword evidence="7" id="KW-1185">Reference proteome</keyword>
<dbReference type="Pfam" id="PF01494">
    <property type="entry name" value="FAD_binding_3"/>
    <property type="match status" value="1"/>
</dbReference>
<dbReference type="Proteomes" id="UP000253303">
    <property type="component" value="Unassembled WGS sequence"/>
</dbReference>
<evidence type="ECO:0000313" key="7">
    <source>
        <dbReference type="Proteomes" id="UP000253303"/>
    </source>
</evidence>
<keyword evidence="3" id="KW-0560">Oxidoreductase</keyword>
<dbReference type="EMBL" id="QMEY01000002">
    <property type="protein sequence ID" value="RBQ20677.1"/>
    <property type="molecule type" value="Genomic_DNA"/>
</dbReference>
<dbReference type="InterPro" id="IPR036188">
    <property type="entry name" value="FAD/NAD-bd_sf"/>
</dbReference>
<dbReference type="SUPFAM" id="SSF51905">
    <property type="entry name" value="FAD/NAD(P)-binding domain"/>
    <property type="match status" value="1"/>
</dbReference>
<accession>A0A366M3Q4</accession>
<dbReference type="PANTHER" id="PTHR47178:SF6">
    <property type="entry name" value="FAD-BINDING DOMAIN-CONTAINING PROTEIN"/>
    <property type="match status" value="1"/>
</dbReference>
<dbReference type="PRINTS" id="PR00420">
    <property type="entry name" value="RNGMNOXGNASE"/>
</dbReference>
<proteinExistence type="predicted"/>
<evidence type="ECO:0000313" key="6">
    <source>
        <dbReference type="EMBL" id="RBQ20677.1"/>
    </source>
</evidence>
<dbReference type="AlphaFoldDB" id="A0A366M3Q4"/>
<evidence type="ECO:0000256" key="2">
    <source>
        <dbReference type="ARBA" id="ARBA00022827"/>
    </source>
</evidence>
<evidence type="ECO:0000256" key="3">
    <source>
        <dbReference type="ARBA" id="ARBA00023002"/>
    </source>
</evidence>
<dbReference type="PANTHER" id="PTHR47178">
    <property type="entry name" value="MONOOXYGENASE, FAD-BINDING"/>
    <property type="match status" value="1"/>
</dbReference>
<keyword evidence="4" id="KW-0503">Monooxygenase</keyword>
<comment type="caution">
    <text evidence="6">The sequence shown here is derived from an EMBL/GenBank/DDBJ whole genome shotgun (WGS) entry which is preliminary data.</text>
</comment>
<dbReference type="Gene3D" id="3.50.50.60">
    <property type="entry name" value="FAD/NAD(P)-binding domain"/>
    <property type="match status" value="1"/>
</dbReference>
<gene>
    <name evidence="6" type="ORF">DP939_06220</name>
</gene>